<organism evidence="1 2">
    <name type="scientific">Kipferlia bialata</name>
    <dbReference type="NCBI Taxonomy" id="797122"/>
    <lineage>
        <taxon>Eukaryota</taxon>
        <taxon>Metamonada</taxon>
        <taxon>Carpediemonas-like organisms</taxon>
        <taxon>Kipferlia</taxon>
    </lineage>
</organism>
<dbReference type="EMBL" id="BDIP01003233">
    <property type="protein sequence ID" value="GCA63359.1"/>
    <property type="molecule type" value="Genomic_DNA"/>
</dbReference>
<protein>
    <submittedName>
        <fullName evidence="1">Uncharacterized protein</fullName>
    </submittedName>
</protein>
<name>A0A391NY32_9EUKA</name>
<evidence type="ECO:0000313" key="1">
    <source>
        <dbReference type="EMBL" id="GCA63359.1"/>
    </source>
</evidence>
<sequence>MRNALFRLMWDMYDWVEPDNYGADLGMGMCLYSRDAPIEDTLASPETLQLFIDILSSRGVPYRLTEYPDGHRTRGEVELSIDYSVLFTPPIYDTCAESGDEFGTTFEGKIFFHGFEMVPPRVEASNDSTDLTDSASVDRVPDFLQAAQDMSELCSTLSALGLDPQPATFASL</sequence>
<evidence type="ECO:0000313" key="2">
    <source>
        <dbReference type="Proteomes" id="UP000265618"/>
    </source>
</evidence>
<dbReference type="AlphaFoldDB" id="A0A391NY32"/>
<comment type="caution">
    <text evidence="1">The sequence shown here is derived from an EMBL/GenBank/DDBJ whole genome shotgun (WGS) entry which is preliminary data.</text>
</comment>
<accession>A0A391NY32</accession>
<keyword evidence="2" id="KW-1185">Reference proteome</keyword>
<reference evidence="1 2" key="1">
    <citation type="journal article" date="2018" name="PLoS ONE">
        <title>The draft genome of Kipferlia bialata reveals reductive genome evolution in fornicate parasites.</title>
        <authorList>
            <person name="Tanifuji G."/>
            <person name="Takabayashi S."/>
            <person name="Kume K."/>
            <person name="Takagi M."/>
            <person name="Nakayama T."/>
            <person name="Kamikawa R."/>
            <person name="Inagaki Y."/>
            <person name="Hashimoto T."/>
        </authorList>
    </citation>
    <scope>NUCLEOTIDE SEQUENCE [LARGE SCALE GENOMIC DNA]</scope>
    <source>
        <strain evidence="1">NY0173</strain>
    </source>
</reference>
<dbReference type="Proteomes" id="UP000265618">
    <property type="component" value="Unassembled WGS sequence"/>
</dbReference>
<proteinExistence type="predicted"/>
<gene>
    <name evidence="1" type="ORF">KIPB_009481</name>
</gene>